<reference evidence="4" key="1">
    <citation type="submission" date="2017-02" db="UniProtKB">
        <authorList>
            <consortium name="WormBaseParasite"/>
        </authorList>
    </citation>
    <scope>IDENTIFICATION</scope>
</reference>
<sequence length="143" mass="16359">MGTVFSSNSLLQQYYDQQVKEQIALQNVLFEHKQAMKAAETRRLVGNEFLAAFLTVSLVLLGQKIKQPNLFIIPVFPLVIGLFCNFELQQDMTQDFIKKAADRLFQENRQVFEPVGGPITLAEIDRRIAAVKDHEKHESNKSH</sequence>
<dbReference type="InterPro" id="IPR019319">
    <property type="entry name" value="Plg-R(KT)"/>
</dbReference>
<proteinExistence type="predicted"/>
<evidence type="ECO:0000313" key="3">
    <source>
        <dbReference type="Proteomes" id="UP000276776"/>
    </source>
</evidence>
<accession>A0A0N5CJZ5</accession>
<dbReference type="Proteomes" id="UP000276776">
    <property type="component" value="Unassembled WGS sequence"/>
</dbReference>
<dbReference type="WBParaSite" id="TCLT_0000036901-mRNA-1">
    <property type="protein sequence ID" value="TCLT_0000036901-mRNA-1"/>
    <property type="gene ID" value="TCLT_0000036901"/>
</dbReference>
<dbReference type="EMBL" id="UYYF01000024">
    <property type="protein sequence ID" value="VDM95312.1"/>
    <property type="molecule type" value="Genomic_DNA"/>
</dbReference>
<protein>
    <submittedName>
        <fullName evidence="4">PrgI family protein</fullName>
    </submittedName>
</protein>
<keyword evidence="1" id="KW-1133">Transmembrane helix</keyword>
<organism evidence="4">
    <name type="scientific">Thelazia callipaeda</name>
    <name type="common">Oriental eyeworm</name>
    <name type="synonym">Parasitic nematode</name>
    <dbReference type="NCBI Taxonomy" id="103827"/>
    <lineage>
        <taxon>Eukaryota</taxon>
        <taxon>Metazoa</taxon>
        <taxon>Ecdysozoa</taxon>
        <taxon>Nematoda</taxon>
        <taxon>Chromadorea</taxon>
        <taxon>Rhabditida</taxon>
        <taxon>Spirurina</taxon>
        <taxon>Spiruromorpha</taxon>
        <taxon>Thelazioidea</taxon>
        <taxon>Thelaziidae</taxon>
        <taxon>Thelazia</taxon>
    </lineage>
</organism>
<dbReference type="PANTHER" id="PTHR13411:SF6">
    <property type="entry name" value="PLASMINOGEN RECEPTOR (KT)"/>
    <property type="match status" value="1"/>
</dbReference>
<keyword evidence="1" id="KW-0472">Membrane</keyword>
<dbReference type="OrthoDB" id="10256697at2759"/>
<feature type="transmembrane region" description="Helical" evidence="1">
    <location>
        <begin position="44"/>
        <end position="63"/>
    </location>
</feature>
<dbReference type="GO" id="GO:0005886">
    <property type="term" value="C:plasma membrane"/>
    <property type="evidence" value="ECO:0007669"/>
    <property type="project" value="InterPro"/>
</dbReference>
<dbReference type="STRING" id="103827.A0A0N5CJZ5"/>
<name>A0A0N5CJZ5_THECL</name>
<dbReference type="Pfam" id="PF10166">
    <property type="entry name" value="DUF2368"/>
    <property type="match status" value="1"/>
</dbReference>
<dbReference type="AlphaFoldDB" id="A0A0N5CJZ5"/>
<evidence type="ECO:0000256" key="1">
    <source>
        <dbReference type="SAM" id="Phobius"/>
    </source>
</evidence>
<evidence type="ECO:0000313" key="2">
    <source>
        <dbReference type="EMBL" id="VDM95312.1"/>
    </source>
</evidence>
<keyword evidence="3" id="KW-1185">Reference proteome</keyword>
<keyword evidence="1" id="KW-0812">Transmembrane</keyword>
<feature type="transmembrane region" description="Helical" evidence="1">
    <location>
        <begin position="69"/>
        <end position="88"/>
    </location>
</feature>
<gene>
    <name evidence="2" type="ORF">TCLT_LOCUS370</name>
</gene>
<reference evidence="2 3" key="2">
    <citation type="submission" date="2018-11" db="EMBL/GenBank/DDBJ databases">
        <authorList>
            <consortium name="Pathogen Informatics"/>
        </authorList>
    </citation>
    <scope>NUCLEOTIDE SEQUENCE [LARGE SCALE GENOMIC DNA]</scope>
</reference>
<dbReference type="OMA" id="LISNEHM"/>
<evidence type="ECO:0000313" key="4">
    <source>
        <dbReference type="WBParaSite" id="TCLT_0000036901-mRNA-1"/>
    </source>
</evidence>
<dbReference type="PANTHER" id="PTHR13411">
    <property type="entry name" value="PLASMINOGEN RECEPTOR (KT)"/>
    <property type="match status" value="1"/>
</dbReference>